<evidence type="ECO:0000256" key="1">
    <source>
        <dbReference type="ARBA" id="ARBA00007843"/>
    </source>
</evidence>
<comment type="caution">
    <text evidence="5">The sequence shown here is derived from an EMBL/GenBank/DDBJ whole genome shotgun (WGS) entry which is preliminary data.</text>
</comment>
<dbReference type="AlphaFoldDB" id="A0ABD3JKY3"/>
<dbReference type="SUPFAM" id="SSF82153">
    <property type="entry name" value="FAS1 domain"/>
    <property type="match status" value="1"/>
</dbReference>
<dbReference type="InterPro" id="IPR052806">
    <property type="entry name" value="Fasciclin-like_AGP"/>
</dbReference>
<dbReference type="EMBL" id="JBJKBG010000008">
    <property type="protein sequence ID" value="KAL3724886.1"/>
    <property type="molecule type" value="Genomic_DNA"/>
</dbReference>
<dbReference type="Proteomes" id="UP001634007">
    <property type="component" value="Unassembled WGS sequence"/>
</dbReference>
<sequence length="392" mass="42440">MAIESLQLSILIAAIFFSATTTSMDEDLFASPQSQARRPELIRDDSLSPTSLLEPILSHLGFHDLTMAVPSLTDSPSFTTWNGPSTLFAPSDSSLKSCASCSVPRILSEHIVPGLFSFGYLQKLAFGTKVETMSPGHCLTVTSATHRVTNTTRIFIDGVEISRPDMFNNGIVVVHGLEGFIAPLSPFSCSIEKMTSLAFPFSLPPPVSSSFSPSPLMRLMLRDAVLRLRTSGFGILALAIKIKYPELVNLQNATIFTVDDFSIFTGAISYVNNVRFHIVPNRYLAMADLERLPAGTVLPSLEAGQYLAVTTAGGPATMRINYVRMKSPDVMRNQKVVVHSLFLPFPHLHPASLDGLINGQDHVEENVAAANQGMKDSCAALEENGGCEVIPP</sequence>
<name>A0ABD3JKY3_EUCGL</name>
<evidence type="ECO:0000259" key="4">
    <source>
        <dbReference type="PROSITE" id="PS50213"/>
    </source>
</evidence>
<feature type="signal peptide" evidence="3">
    <location>
        <begin position="1"/>
        <end position="23"/>
    </location>
</feature>
<protein>
    <recommendedName>
        <fullName evidence="4">FAS1 domain-containing protein</fullName>
    </recommendedName>
</protein>
<organism evidence="5 6">
    <name type="scientific">Eucalyptus globulus</name>
    <name type="common">Tasmanian blue gum</name>
    <dbReference type="NCBI Taxonomy" id="34317"/>
    <lineage>
        <taxon>Eukaryota</taxon>
        <taxon>Viridiplantae</taxon>
        <taxon>Streptophyta</taxon>
        <taxon>Embryophyta</taxon>
        <taxon>Tracheophyta</taxon>
        <taxon>Spermatophyta</taxon>
        <taxon>Magnoliopsida</taxon>
        <taxon>eudicotyledons</taxon>
        <taxon>Gunneridae</taxon>
        <taxon>Pentapetalae</taxon>
        <taxon>rosids</taxon>
        <taxon>malvids</taxon>
        <taxon>Myrtales</taxon>
        <taxon>Myrtaceae</taxon>
        <taxon>Myrtoideae</taxon>
        <taxon>Eucalypteae</taxon>
        <taxon>Eucalyptus</taxon>
    </lineage>
</organism>
<accession>A0ABD3JKY3</accession>
<evidence type="ECO:0000256" key="2">
    <source>
        <dbReference type="ARBA" id="ARBA00022974"/>
    </source>
</evidence>
<dbReference type="InterPro" id="IPR000782">
    <property type="entry name" value="FAS1_domain"/>
</dbReference>
<dbReference type="SMART" id="SM00554">
    <property type="entry name" value="FAS1"/>
    <property type="match status" value="2"/>
</dbReference>
<keyword evidence="3" id="KW-0732">Signal</keyword>
<evidence type="ECO:0000313" key="6">
    <source>
        <dbReference type="Proteomes" id="UP001634007"/>
    </source>
</evidence>
<dbReference type="InterPro" id="IPR036378">
    <property type="entry name" value="FAS1_dom_sf"/>
</dbReference>
<feature type="chain" id="PRO_5044888767" description="FAS1 domain-containing protein" evidence="3">
    <location>
        <begin position="24"/>
        <end position="392"/>
    </location>
</feature>
<keyword evidence="2" id="KW-0654">Proteoglycan</keyword>
<gene>
    <name evidence="5" type="ORF">ACJRO7_029972</name>
</gene>
<evidence type="ECO:0000313" key="5">
    <source>
        <dbReference type="EMBL" id="KAL3724886.1"/>
    </source>
</evidence>
<reference evidence="5 6" key="1">
    <citation type="submission" date="2024-11" db="EMBL/GenBank/DDBJ databases">
        <title>Chromosome-level genome assembly of Eucalyptus globulus Labill. provides insights into its genome evolution.</title>
        <authorList>
            <person name="Li X."/>
        </authorList>
    </citation>
    <scope>NUCLEOTIDE SEQUENCE [LARGE SCALE GENOMIC DNA]</scope>
    <source>
        <strain evidence="5">CL2024</strain>
        <tissue evidence="5">Fresh tender leaves</tissue>
    </source>
</reference>
<evidence type="ECO:0000256" key="3">
    <source>
        <dbReference type="SAM" id="SignalP"/>
    </source>
</evidence>
<dbReference type="Gene3D" id="2.30.180.10">
    <property type="entry name" value="FAS1 domain"/>
    <property type="match status" value="1"/>
</dbReference>
<dbReference type="PROSITE" id="PS50213">
    <property type="entry name" value="FAS1"/>
    <property type="match status" value="1"/>
</dbReference>
<dbReference type="PANTHER" id="PTHR33985">
    <property type="entry name" value="OS02G0491300 PROTEIN-RELATED"/>
    <property type="match status" value="1"/>
</dbReference>
<proteinExistence type="inferred from homology"/>
<dbReference type="PANTHER" id="PTHR33985:SF2">
    <property type="entry name" value="EXPRESSED PROTEIN"/>
    <property type="match status" value="1"/>
</dbReference>
<keyword evidence="2" id="KW-0325">Glycoprotein</keyword>
<feature type="domain" description="FAS1" evidence="4">
    <location>
        <begin position="49"/>
        <end position="180"/>
    </location>
</feature>
<comment type="similarity">
    <text evidence="1">Belongs to the fasciclin-like AGP family.</text>
</comment>
<keyword evidence="6" id="KW-1185">Reference proteome</keyword>